<organism evidence="2">
    <name type="scientific">Mantoniella antarctica</name>
    <dbReference type="NCBI Taxonomy" id="81844"/>
    <lineage>
        <taxon>Eukaryota</taxon>
        <taxon>Viridiplantae</taxon>
        <taxon>Chlorophyta</taxon>
        <taxon>Mamiellophyceae</taxon>
        <taxon>Mamiellales</taxon>
        <taxon>Mamiellaceae</taxon>
        <taxon>Mantoniella</taxon>
    </lineage>
</organism>
<gene>
    <name evidence="2" type="ORF">MANT1106_LOCUS17874</name>
</gene>
<evidence type="ECO:0000313" key="2">
    <source>
        <dbReference type="EMBL" id="CAD8717612.1"/>
    </source>
</evidence>
<feature type="compositionally biased region" description="Polar residues" evidence="1">
    <location>
        <begin position="1"/>
        <end position="11"/>
    </location>
</feature>
<protein>
    <submittedName>
        <fullName evidence="2">Uncharacterized protein</fullName>
    </submittedName>
</protein>
<reference evidence="2" key="1">
    <citation type="submission" date="2021-01" db="EMBL/GenBank/DDBJ databases">
        <authorList>
            <person name="Corre E."/>
            <person name="Pelletier E."/>
            <person name="Niang G."/>
            <person name="Scheremetjew M."/>
            <person name="Finn R."/>
            <person name="Kale V."/>
            <person name="Holt S."/>
            <person name="Cochrane G."/>
            <person name="Meng A."/>
            <person name="Brown T."/>
            <person name="Cohen L."/>
        </authorList>
    </citation>
    <scope>NUCLEOTIDE SEQUENCE</scope>
    <source>
        <strain evidence="2">SL-175</strain>
    </source>
</reference>
<proteinExistence type="predicted"/>
<name>A0A7S0XEA5_9CHLO</name>
<sequence length="104" mass="10847">MQGSPETQMSTRALGEQDLNVAAVPGGNVAPLKGPHAKPRDARFHSPTDSAMSPASQFVNNKKKGSKLRAGCQPSQLEGDFTQAAAAKPAPSSRFAPTSRFAAQ</sequence>
<feature type="region of interest" description="Disordered" evidence="1">
    <location>
        <begin position="1"/>
        <end position="104"/>
    </location>
</feature>
<feature type="compositionally biased region" description="Polar residues" evidence="1">
    <location>
        <begin position="47"/>
        <end position="60"/>
    </location>
</feature>
<dbReference type="EMBL" id="HBFC01030121">
    <property type="protein sequence ID" value="CAD8717612.1"/>
    <property type="molecule type" value="Transcribed_RNA"/>
</dbReference>
<evidence type="ECO:0000256" key="1">
    <source>
        <dbReference type="SAM" id="MobiDB-lite"/>
    </source>
</evidence>
<dbReference type="AlphaFoldDB" id="A0A7S0XEA5"/>
<accession>A0A7S0XEA5</accession>